<dbReference type="Gene3D" id="3.30.420.40">
    <property type="match status" value="2"/>
</dbReference>
<sequence>MSFFPFCDILPTYLRSVFQTVKYILIFWDLESGIHWSMAIFQKNEGYLGIDIGAHGIKLVELHKTKGRPQLWTYGVAHEHLDIHPSEPAQAGRENAMEEYKRLTGQNASSQNQLSVEDRIEQYAEILKQLLKETRATARRATASLPVSHVFHAIVTLPADAQKELDHHVKAKVKKMLPQPIENMQVVHQLIPDGKDVKARKYLRVLVTAAPKSLVSFYSMIFAKAGLQLEELETEAFALERSLIGHDQSTSMIIDIGAERTNLFIIDQGLPITHRSMNAGGNVLDALLTQRLGISEDMVGQMKKDLSQLPSGSVHTAIVDGLVSPIIKEISYGIELFSAQTGNEGKRLEKIVLTGGSALFPPVLEAIQAKFPVKVFIGDPWARVVYQQGLKQVLDELGPRMAVSIGLAMRNIV</sequence>
<dbReference type="Proteomes" id="UP000230154">
    <property type="component" value="Unassembled WGS sequence"/>
</dbReference>
<evidence type="ECO:0000313" key="2">
    <source>
        <dbReference type="Proteomes" id="UP000230154"/>
    </source>
</evidence>
<proteinExistence type="predicted"/>
<dbReference type="PANTHER" id="PTHR32432">
    <property type="entry name" value="CELL DIVISION PROTEIN FTSA-RELATED"/>
    <property type="match status" value="1"/>
</dbReference>
<protein>
    <recommendedName>
        <fullName evidence="3">SHS2 domain-containing protein</fullName>
    </recommendedName>
</protein>
<dbReference type="PANTHER" id="PTHR32432:SF3">
    <property type="entry name" value="ETHANOLAMINE UTILIZATION PROTEIN EUTJ"/>
    <property type="match status" value="1"/>
</dbReference>
<dbReference type="EMBL" id="PFCB01000002">
    <property type="protein sequence ID" value="PIR74864.1"/>
    <property type="molecule type" value="Genomic_DNA"/>
</dbReference>
<dbReference type="InterPro" id="IPR043129">
    <property type="entry name" value="ATPase_NBD"/>
</dbReference>
<dbReference type="InterPro" id="IPR005883">
    <property type="entry name" value="PilM"/>
</dbReference>
<dbReference type="CDD" id="cd24049">
    <property type="entry name" value="ASKHA_NBD_PilM"/>
    <property type="match status" value="1"/>
</dbReference>
<dbReference type="InterPro" id="IPR050696">
    <property type="entry name" value="FtsA/MreB"/>
</dbReference>
<dbReference type="Pfam" id="PF11104">
    <property type="entry name" value="PilM_2"/>
    <property type="match status" value="1"/>
</dbReference>
<organism evidence="1 2">
    <name type="scientific">Candidatus Magasanikbacteria bacterium CG10_big_fil_rev_8_21_14_0_10_47_10</name>
    <dbReference type="NCBI Taxonomy" id="1974652"/>
    <lineage>
        <taxon>Bacteria</taxon>
        <taxon>Candidatus Magasanikiibacteriota</taxon>
    </lineage>
</organism>
<evidence type="ECO:0008006" key="3">
    <source>
        <dbReference type="Google" id="ProtNLM"/>
    </source>
</evidence>
<reference evidence="2" key="1">
    <citation type="submission" date="2017-09" db="EMBL/GenBank/DDBJ databases">
        <title>Depth-based differentiation of microbial function through sediment-hosted aquifers and enrichment of novel symbionts in the deep terrestrial subsurface.</title>
        <authorList>
            <person name="Probst A.J."/>
            <person name="Ladd B."/>
            <person name="Jarett J.K."/>
            <person name="Geller-Mcgrath D.E."/>
            <person name="Sieber C.M.K."/>
            <person name="Emerson J.B."/>
            <person name="Anantharaman K."/>
            <person name="Thomas B.C."/>
            <person name="Malmstrom R."/>
            <person name="Stieglmeier M."/>
            <person name="Klingl A."/>
            <person name="Woyke T."/>
            <person name="Ryan C.M."/>
            <person name="Banfield J.F."/>
        </authorList>
    </citation>
    <scope>NUCLEOTIDE SEQUENCE [LARGE SCALE GENOMIC DNA]</scope>
</reference>
<name>A0A2H0TRT7_9BACT</name>
<gene>
    <name evidence="1" type="ORF">COU35_00110</name>
</gene>
<evidence type="ECO:0000313" key="1">
    <source>
        <dbReference type="EMBL" id="PIR74864.1"/>
    </source>
</evidence>
<dbReference type="AlphaFoldDB" id="A0A2H0TRT7"/>
<dbReference type="Gene3D" id="3.30.1490.300">
    <property type="match status" value="1"/>
</dbReference>
<dbReference type="SUPFAM" id="SSF53067">
    <property type="entry name" value="Actin-like ATPase domain"/>
    <property type="match status" value="2"/>
</dbReference>
<accession>A0A2H0TRT7</accession>
<comment type="caution">
    <text evidence="1">The sequence shown here is derived from an EMBL/GenBank/DDBJ whole genome shotgun (WGS) entry which is preliminary data.</text>
</comment>